<comment type="catalytic activity">
    <reaction evidence="4 7">
        <text>uridine(38/39/40) in tRNA = pseudouridine(38/39/40) in tRNA</text>
        <dbReference type="Rhea" id="RHEA:22376"/>
        <dbReference type="Rhea" id="RHEA-COMP:10085"/>
        <dbReference type="Rhea" id="RHEA-COMP:10087"/>
        <dbReference type="ChEBI" id="CHEBI:65314"/>
        <dbReference type="ChEBI" id="CHEBI:65315"/>
        <dbReference type="EC" id="5.4.99.12"/>
    </reaction>
</comment>
<dbReference type="AlphaFoldDB" id="A0A9D1F430"/>
<dbReference type="InterPro" id="IPR020103">
    <property type="entry name" value="PsdUridine_synth_cat_dom_sf"/>
</dbReference>
<comment type="caution">
    <text evidence="9">The sequence shown here is derived from an EMBL/GenBank/DDBJ whole genome shotgun (WGS) entry which is preliminary data.</text>
</comment>
<dbReference type="InterPro" id="IPR001406">
    <property type="entry name" value="PsdUridine_synth_TruA"/>
</dbReference>
<feature type="domain" description="Pseudouridine synthase I TruA alpha/beta" evidence="8">
    <location>
        <begin position="146"/>
        <end position="247"/>
    </location>
</feature>
<dbReference type="Proteomes" id="UP000823927">
    <property type="component" value="Unassembled WGS sequence"/>
</dbReference>
<evidence type="ECO:0000256" key="6">
    <source>
        <dbReference type="PIRSR" id="PIRSR001430-2"/>
    </source>
</evidence>
<evidence type="ECO:0000313" key="10">
    <source>
        <dbReference type="Proteomes" id="UP000823927"/>
    </source>
</evidence>
<dbReference type="HAMAP" id="MF_00171">
    <property type="entry name" value="TruA"/>
    <property type="match status" value="1"/>
</dbReference>
<comment type="similarity">
    <text evidence="1 4 7">Belongs to the tRNA pseudouridine synthase TruA family.</text>
</comment>
<dbReference type="CDD" id="cd02570">
    <property type="entry name" value="PseudoU_synth_EcTruA"/>
    <property type="match status" value="1"/>
</dbReference>
<feature type="binding site" evidence="4 6">
    <location>
        <position position="113"/>
    </location>
    <ligand>
        <name>substrate</name>
    </ligand>
</feature>
<dbReference type="InterPro" id="IPR020094">
    <property type="entry name" value="TruA/RsuA/RluB/E/F_N"/>
</dbReference>
<feature type="domain" description="Pseudouridine synthase I TruA alpha/beta" evidence="8">
    <location>
        <begin position="8"/>
        <end position="104"/>
    </location>
</feature>
<dbReference type="PANTHER" id="PTHR11142:SF22">
    <property type="entry name" value="TRNA PSEUDOURIDINE SYNTHASE A 2"/>
    <property type="match status" value="1"/>
</dbReference>
<dbReference type="PIRSF" id="PIRSF001430">
    <property type="entry name" value="tRNA_psdUrid_synth"/>
    <property type="match status" value="1"/>
</dbReference>
<evidence type="ECO:0000313" key="9">
    <source>
        <dbReference type="EMBL" id="HIS46672.1"/>
    </source>
</evidence>
<dbReference type="GO" id="GO:0031119">
    <property type="term" value="P:tRNA pseudouridine synthesis"/>
    <property type="evidence" value="ECO:0007669"/>
    <property type="project" value="UniProtKB-UniRule"/>
</dbReference>
<organism evidence="9 10">
    <name type="scientific">Candidatus Scybalocola faecigallinarum</name>
    <dbReference type="NCBI Taxonomy" id="2840941"/>
    <lineage>
        <taxon>Bacteria</taxon>
        <taxon>Bacillati</taxon>
        <taxon>Bacillota</taxon>
        <taxon>Clostridia</taxon>
        <taxon>Lachnospirales</taxon>
        <taxon>Lachnospiraceae</taxon>
        <taxon>Lachnospiraceae incertae sedis</taxon>
        <taxon>Candidatus Scybalocola (ex Gilroy et al. 2021)</taxon>
    </lineage>
</organism>
<reference evidence="9" key="1">
    <citation type="submission" date="2020-10" db="EMBL/GenBank/DDBJ databases">
        <authorList>
            <person name="Gilroy R."/>
        </authorList>
    </citation>
    <scope>NUCLEOTIDE SEQUENCE</scope>
    <source>
        <strain evidence="9">CHK178-757</strain>
    </source>
</reference>
<reference evidence="9" key="2">
    <citation type="journal article" date="2021" name="PeerJ">
        <title>Extensive microbial diversity within the chicken gut microbiome revealed by metagenomics and culture.</title>
        <authorList>
            <person name="Gilroy R."/>
            <person name="Ravi A."/>
            <person name="Getino M."/>
            <person name="Pursley I."/>
            <person name="Horton D.L."/>
            <person name="Alikhan N.F."/>
            <person name="Baker D."/>
            <person name="Gharbi K."/>
            <person name="Hall N."/>
            <person name="Watson M."/>
            <person name="Adriaenssens E.M."/>
            <person name="Foster-Nyarko E."/>
            <person name="Jarju S."/>
            <person name="Secka A."/>
            <person name="Antonio M."/>
            <person name="Oren A."/>
            <person name="Chaudhuri R.R."/>
            <person name="La Ragione R."/>
            <person name="Hildebrand F."/>
            <person name="Pallen M.J."/>
        </authorList>
    </citation>
    <scope>NUCLEOTIDE SEQUENCE</scope>
    <source>
        <strain evidence="9">CHK178-757</strain>
    </source>
</reference>
<comment type="caution">
    <text evidence="4">Lacks conserved residue(s) required for the propagation of feature annotation.</text>
</comment>
<dbReference type="EMBL" id="DVIT01000014">
    <property type="protein sequence ID" value="HIS46672.1"/>
    <property type="molecule type" value="Genomic_DNA"/>
</dbReference>
<dbReference type="SUPFAM" id="SSF55120">
    <property type="entry name" value="Pseudouridine synthase"/>
    <property type="match status" value="1"/>
</dbReference>
<dbReference type="GO" id="GO:0003723">
    <property type="term" value="F:RNA binding"/>
    <property type="evidence" value="ECO:0007669"/>
    <property type="project" value="InterPro"/>
</dbReference>
<evidence type="ECO:0000256" key="3">
    <source>
        <dbReference type="ARBA" id="ARBA00023235"/>
    </source>
</evidence>
<comment type="subunit">
    <text evidence="4">Homodimer.</text>
</comment>
<dbReference type="GO" id="GO:0160147">
    <property type="term" value="F:tRNA pseudouridine(38-40) synthase activity"/>
    <property type="evidence" value="ECO:0007669"/>
    <property type="project" value="UniProtKB-EC"/>
</dbReference>
<dbReference type="PANTHER" id="PTHR11142">
    <property type="entry name" value="PSEUDOURIDYLATE SYNTHASE"/>
    <property type="match status" value="1"/>
</dbReference>
<evidence type="ECO:0000256" key="5">
    <source>
        <dbReference type="PIRSR" id="PIRSR001430-1"/>
    </source>
</evidence>
<comment type="function">
    <text evidence="4">Formation of pseudouridine at positions 38, 39 and 40 in the anticodon stem and loop of transfer RNAs.</text>
</comment>
<evidence type="ECO:0000256" key="1">
    <source>
        <dbReference type="ARBA" id="ARBA00009375"/>
    </source>
</evidence>
<gene>
    <name evidence="4 9" type="primary">truA</name>
    <name evidence="9" type="ORF">IAB46_03755</name>
</gene>
<evidence type="ECO:0000259" key="8">
    <source>
        <dbReference type="Pfam" id="PF01416"/>
    </source>
</evidence>
<dbReference type="FunFam" id="3.30.70.580:FF:000001">
    <property type="entry name" value="tRNA pseudouridine synthase A"/>
    <property type="match status" value="1"/>
</dbReference>
<evidence type="ECO:0000256" key="7">
    <source>
        <dbReference type="RuleBase" id="RU003792"/>
    </source>
</evidence>
<dbReference type="Gene3D" id="3.30.70.580">
    <property type="entry name" value="Pseudouridine synthase I, catalytic domain, N-terminal subdomain"/>
    <property type="match status" value="1"/>
</dbReference>
<dbReference type="Pfam" id="PF01416">
    <property type="entry name" value="PseudoU_synth_1"/>
    <property type="match status" value="2"/>
</dbReference>
<name>A0A9D1F430_9FIRM</name>
<evidence type="ECO:0000256" key="4">
    <source>
        <dbReference type="HAMAP-Rule" id="MF_00171"/>
    </source>
</evidence>
<dbReference type="EC" id="5.4.99.12" evidence="4"/>
<dbReference type="Gene3D" id="3.30.70.660">
    <property type="entry name" value="Pseudouridine synthase I, catalytic domain, C-terminal subdomain"/>
    <property type="match status" value="1"/>
</dbReference>
<evidence type="ECO:0000256" key="2">
    <source>
        <dbReference type="ARBA" id="ARBA00022694"/>
    </source>
</evidence>
<sequence length="247" mass="28256">MQNIKLLIEYDGTRYDGWQRLGKDSGRTTIQGKIEDVLRRMTGEAIEIIGSGRTDAGVHARGQVANFHTDSTMSCREMYHYLNHYLPEDIGIREVCAVPERFHSRLSARAKTYVYRVVEGDMPCVFDRKYVYRYPKALDIQAMNAAAAFLTGRHDFKAFSSVKRTKKSTVRELYSVEVLRHEGQVWMRFHGNGFLYNMVRIMAGTLIEIGAGERRPEDVKNILESRDRQMAGVTAPACGLCLMKVEY</sequence>
<dbReference type="InterPro" id="IPR020097">
    <property type="entry name" value="PsdUridine_synth_TruA_a/b_dom"/>
</dbReference>
<proteinExistence type="inferred from homology"/>
<accession>A0A9D1F430</accession>
<keyword evidence="3 4" id="KW-0413">Isomerase</keyword>
<feature type="active site" description="Nucleophile" evidence="4 5">
    <location>
        <position position="55"/>
    </location>
</feature>
<protein>
    <recommendedName>
        <fullName evidence="4">tRNA pseudouridine synthase A</fullName>
        <ecNumber evidence="4">5.4.99.12</ecNumber>
    </recommendedName>
    <alternativeName>
        <fullName evidence="4">tRNA pseudouridine(38-40) synthase</fullName>
    </alternativeName>
    <alternativeName>
        <fullName evidence="4">tRNA pseudouridylate synthase I</fullName>
    </alternativeName>
    <alternativeName>
        <fullName evidence="4">tRNA-uridine isomerase I</fullName>
    </alternativeName>
</protein>
<dbReference type="InterPro" id="IPR020095">
    <property type="entry name" value="PsdUridine_synth_TruA_C"/>
</dbReference>
<dbReference type="NCBIfam" id="TIGR00071">
    <property type="entry name" value="hisT_truA"/>
    <property type="match status" value="1"/>
</dbReference>
<keyword evidence="2 4" id="KW-0819">tRNA processing</keyword>